<evidence type="ECO:0000313" key="1">
    <source>
        <dbReference type="EMBL" id="KAK1446392.1"/>
    </source>
</evidence>
<evidence type="ECO:0000313" key="2">
    <source>
        <dbReference type="Proteomes" id="UP001239795"/>
    </source>
</evidence>
<organism evidence="1 2">
    <name type="scientific">Colletotrichum melonis</name>
    <dbReference type="NCBI Taxonomy" id="1209925"/>
    <lineage>
        <taxon>Eukaryota</taxon>
        <taxon>Fungi</taxon>
        <taxon>Dikarya</taxon>
        <taxon>Ascomycota</taxon>
        <taxon>Pezizomycotina</taxon>
        <taxon>Sordariomycetes</taxon>
        <taxon>Hypocreomycetidae</taxon>
        <taxon>Glomerellales</taxon>
        <taxon>Glomerellaceae</taxon>
        <taxon>Colletotrichum</taxon>
        <taxon>Colletotrichum acutatum species complex</taxon>
    </lineage>
</organism>
<dbReference type="AlphaFoldDB" id="A0AAI9XEW1"/>
<dbReference type="Proteomes" id="UP001239795">
    <property type="component" value="Unassembled WGS sequence"/>
</dbReference>
<name>A0AAI9XEW1_9PEZI</name>
<comment type="caution">
    <text evidence="1">The sequence shown here is derived from an EMBL/GenBank/DDBJ whole genome shotgun (WGS) entry which is preliminary data.</text>
</comment>
<gene>
    <name evidence="1" type="ORF">CMEL01_10635</name>
</gene>
<keyword evidence="2" id="KW-1185">Reference proteome</keyword>
<protein>
    <submittedName>
        <fullName evidence="1">Uncharacterized protein</fullName>
    </submittedName>
</protein>
<accession>A0AAI9XEW1</accession>
<proteinExistence type="predicted"/>
<feature type="non-terminal residue" evidence="1">
    <location>
        <position position="1"/>
    </location>
</feature>
<dbReference type="EMBL" id="MLGG01000090">
    <property type="protein sequence ID" value="KAK1446392.1"/>
    <property type="molecule type" value="Genomic_DNA"/>
</dbReference>
<reference evidence="1 2" key="1">
    <citation type="submission" date="2016-10" db="EMBL/GenBank/DDBJ databases">
        <title>The genome sequence of Colletotrichum fioriniae PJ7.</title>
        <authorList>
            <person name="Baroncelli R."/>
        </authorList>
    </citation>
    <scope>NUCLEOTIDE SEQUENCE [LARGE SCALE GENOMIC DNA]</scope>
    <source>
        <strain evidence="1">Col 31</strain>
    </source>
</reference>
<sequence length="191" mass="20853">APLCICISSLQDPCPSERCSRVQLDTSSTRFSAVQLPTSLFSPVERFMLFAERKKRPKTHQRSTHDTPLIVEESTSDGVLTVPRYPICRDTRKGTAPPPPPCLFSWRPVRRALAGWESGRPARGLSIVVVSVVGCGGPEVDSVGPGDAVLLLFRVLLRFVVVKDCCVGFSYDLGIGAADHIGHWTFRFGAS</sequence>